<dbReference type="GO" id="GO:0008168">
    <property type="term" value="F:methyltransferase activity"/>
    <property type="evidence" value="ECO:0007669"/>
    <property type="project" value="UniProtKB-KW"/>
</dbReference>
<keyword evidence="1" id="KW-0489">Methyltransferase</keyword>
<dbReference type="SUPFAM" id="SSF53335">
    <property type="entry name" value="S-adenosyl-L-methionine-dependent methyltransferases"/>
    <property type="match status" value="1"/>
</dbReference>
<protein>
    <submittedName>
        <fullName evidence="1">Lysine methyltransferase</fullName>
    </submittedName>
</protein>
<dbReference type="InterPro" id="IPR029063">
    <property type="entry name" value="SAM-dependent_MTases_sf"/>
</dbReference>
<comment type="caution">
    <text evidence="1">The sequence shown here is derived from an EMBL/GenBank/DDBJ whole genome shotgun (WGS) entry which is preliminary data.</text>
</comment>
<proteinExistence type="predicted"/>
<name>A0A366HE98_9BURK</name>
<accession>A0A366HE98</accession>
<evidence type="ECO:0000313" key="2">
    <source>
        <dbReference type="Proteomes" id="UP000253628"/>
    </source>
</evidence>
<keyword evidence="2" id="KW-1185">Reference proteome</keyword>
<evidence type="ECO:0000313" key="1">
    <source>
        <dbReference type="EMBL" id="RBP39991.1"/>
    </source>
</evidence>
<dbReference type="Proteomes" id="UP000253628">
    <property type="component" value="Unassembled WGS sequence"/>
</dbReference>
<dbReference type="RefSeq" id="WP_346724939.1">
    <property type="nucleotide sequence ID" value="NZ_JACCEU010000005.1"/>
</dbReference>
<dbReference type="Pfam" id="PF10294">
    <property type="entry name" value="Methyltransf_16"/>
    <property type="match status" value="1"/>
</dbReference>
<dbReference type="EMBL" id="QNRQ01000004">
    <property type="protein sequence ID" value="RBP39991.1"/>
    <property type="molecule type" value="Genomic_DNA"/>
</dbReference>
<sequence>MTMPGYRTKLESIAIAGVGNLFIRSLLDRQQYYDPDGAAERLGIGPAVWPLFGLLWPSALHLAAQLALRPVCADEKILEIGCGLGLASLVGHRRGARITASDCHPLAGDFLRENLLLNDLCASLRYKHGQWGEARPASILDAGRIQLSSRYDLIIGSDLLYDRDMPAELAAFIDQHAVDDAEVWIVDPNRGHRPAFNRNMAALGFALQQDMQLSSLPPQADSPAAPYKGRMLVYRR</sequence>
<dbReference type="Gene3D" id="3.40.50.150">
    <property type="entry name" value="Vaccinia Virus protein VP39"/>
    <property type="match status" value="1"/>
</dbReference>
<dbReference type="InterPro" id="IPR019410">
    <property type="entry name" value="Methyltransf_16"/>
</dbReference>
<dbReference type="GO" id="GO:0032259">
    <property type="term" value="P:methylation"/>
    <property type="evidence" value="ECO:0007669"/>
    <property type="project" value="UniProtKB-KW"/>
</dbReference>
<gene>
    <name evidence="1" type="ORF">DFR37_10486</name>
</gene>
<keyword evidence="1" id="KW-0808">Transferase</keyword>
<dbReference type="PANTHER" id="PTHR14614">
    <property type="entry name" value="HEPATOCELLULAR CARCINOMA-ASSOCIATED ANTIGEN"/>
    <property type="match status" value="1"/>
</dbReference>
<organism evidence="1 2">
    <name type="scientific">Eoetvoesiella caeni</name>
    <dbReference type="NCBI Taxonomy" id="645616"/>
    <lineage>
        <taxon>Bacteria</taxon>
        <taxon>Pseudomonadati</taxon>
        <taxon>Pseudomonadota</taxon>
        <taxon>Betaproteobacteria</taxon>
        <taxon>Burkholderiales</taxon>
        <taxon>Alcaligenaceae</taxon>
        <taxon>Eoetvoesiella</taxon>
    </lineage>
</organism>
<dbReference type="AlphaFoldDB" id="A0A366HE98"/>
<reference evidence="1 2" key="1">
    <citation type="submission" date="2018-06" db="EMBL/GenBank/DDBJ databases">
        <title>Genomic Encyclopedia of Type Strains, Phase IV (KMG-IV): sequencing the most valuable type-strain genomes for metagenomic binning, comparative biology and taxonomic classification.</title>
        <authorList>
            <person name="Goeker M."/>
        </authorList>
    </citation>
    <scope>NUCLEOTIDE SEQUENCE [LARGE SCALE GENOMIC DNA]</scope>
    <source>
        <strain evidence="1 2">DSM 25520</strain>
    </source>
</reference>